<gene>
    <name evidence="1" type="ORF">FC36_GL000340</name>
</gene>
<accession>A0A0R1TPS9</accession>
<dbReference type="PATRIC" id="fig|1423740.3.peg.364"/>
<dbReference type="RefSeq" id="WP_155889560.1">
    <property type="nucleotide sequence ID" value="NZ_AZFH01000011.1"/>
</dbReference>
<comment type="caution">
    <text evidence="1">The sequence shown here is derived from an EMBL/GenBank/DDBJ whole genome shotgun (WGS) entry which is preliminary data.</text>
</comment>
<name>A0A0R1TPS9_9LACO</name>
<dbReference type="Proteomes" id="UP000051048">
    <property type="component" value="Unassembled WGS sequence"/>
</dbReference>
<proteinExistence type="predicted"/>
<dbReference type="AlphaFoldDB" id="A0A0R1TPS9"/>
<protein>
    <submittedName>
        <fullName evidence="1">Uncharacterized protein</fullName>
    </submittedName>
</protein>
<reference evidence="1 2" key="1">
    <citation type="journal article" date="2015" name="Genome Announc.">
        <title>Expanding the biotechnology potential of lactobacilli through comparative genomics of 213 strains and associated genera.</title>
        <authorList>
            <person name="Sun Z."/>
            <person name="Harris H.M."/>
            <person name="McCann A."/>
            <person name="Guo C."/>
            <person name="Argimon S."/>
            <person name="Zhang W."/>
            <person name="Yang X."/>
            <person name="Jeffery I.B."/>
            <person name="Cooney J.C."/>
            <person name="Kagawa T.F."/>
            <person name="Liu W."/>
            <person name="Song Y."/>
            <person name="Salvetti E."/>
            <person name="Wrobel A."/>
            <person name="Rasinkangas P."/>
            <person name="Parkhill J."/>
            <person name="Rea M.C."/>
            <person name="O'Sullivan O."/>
            <person name="Ritari J."/>
            <person name="Douillard F.P."/>
            <person name="Paul Ross R."/>
            <person name="Yang R."/>
            <person name="Briner A.E."/>
            <person name="Felis G.E."/>
            <person name="de Vos W.M."/>
            <person name="Barrangou R."/>
            <person name="Klaenhammer T.R."/>
            <person name="Caufield P.W."/>
            <person name="Cui Y."/>
            <person name="Zhang H."/>
            <person name="O'Toole P.W."/>
        </authorList>
    </citation>
    <scope>NUCLEOTIDE SEQUENCE [LARGE SCALE GENOMIC DNA]</scope>
    <source>
        <strain evidence="1 2">DSM 15833</strain>
    </source>
</reference>
<dbReference type="EMBL" id="AZFH01000011">
    <property type="protein sequence ID" value="KRL83296.1"/>
    <property type="molecule type" value="Genomic_DNA"/>
</dbReference>
<organism evidence="1 2">
    <name type="scientific">Ligilactobacillus equi DSM 15833 = JCM 10991</name>
    <dbReference type="NCBI Taxonomy" id="1423740"/>
    <lineage>
        <taxon>Bacteria</taxon>
        <taxon>Bacillati</taxon>
        <taxon>Bacillota</taxon>
        <taxon>Bacilli</taxon>
        <taxon>Lactobacillales</taxon>
        <taxon>Lactobacillaceae</taxon>
        <taxon>Ligilactobacillus</taxon>
    </lineage>
</organism>
<sequence>MKFASHVHYSFNLGREIHYNVYGHTGKPVLVFPTSDGMANEFADNNMIAACRFY</sequence>
<dbReference type="STRING" id="1423740.FC36_GL000340"/>
<evidence type="ECO:0000313" key="1">
    <source>
        <dbReference type="EMBL" id="KRL83296.1"/>
    </source>
</evidence>
<evidence type="ECO:0000313" key="2">
    <source>
        <dbReference type="Proteomes" id="UP000051048"/>
    </source>
</evidence>
<dbReference type="OrthoDB" id="9803578at2"/>